<proteinExistence type="predicted"/>
<dbReference type="PANTHER" id="PTHR23084">
    <property type="entry name" value="PHOSPHATIDYLINOSITOL-4-PHOSPHATE 5-KINASE RELATED"/>
    <property type="match status" value="1"/>
</dbReference>
<reference evidence="3" key="1">
    <citation type="submission" date="2025-08" db="UniProtKB">
        <authorList>
            <consortium name="RefSeq"/>
        </authorList>
    </citation>
    <scope>IDENTIFICATION</scope>
    <source>
        <tissue evidence="3">Young leaves</tissue>
    </source>
</reference>
<dbReference type="GO" id="GO:0016020">
    <property type="term" value="C:membrane"/>
    <property type="evidence" value="ECO:0007669"/>
    <property type="project" value="UniProtKB-ARBA"/>
</dbReference>
<accession>A0A8B8ZRH6</accession>
<organism evidence="2 3">
    <name type="scientific">Phoenix dactylifera</name>
    <name type="common">Date palm</name>
    <dbReference type="NCBI Taxonomy" id="42345"/>
    <lineage>
        <taxon>Eukaryota</taxon>
        <taxon>Viridiplantae</taxon>
        <taxon>Streptophyta</taxon>
        <taxon>Embryophyta</taxon>
        <taxon>Tracheophyta</taxon>
        <taxon>Spermatophyta</taxon>
        <taxon>Magnoliopsida</taxon>
        <taxon>Liliopsida</taxon>
        <taxon>Arecaceae</taxon>
        <taxon>Coryphoideae</taxon>
        <taxon>Phoeniceae</taxon>
        <taxon>Phoenix</taxon>
    </lineage>
</organism>
<dbReference type="Gene3D" id="2.20.110.10">
    <property type="entry name" value="Histone H3 K4-specific methyltransferase SET7/9 N-terminal domain"/>
    <property type="match status" value="1"/>
</dbReference>
<dbReference type="PANTHER" id="PTHR23084:SF176">
    <property type="entry name" value="HISTONE H3 K4-SPECIFIC METHYLTRANSFERASE SET7_9 FAMILY PROTEIN"/>
    <property type="match status" value="1"/>
</dbReference>
<keyword evidence="1" id="KW-0677">Repeat</keyword>
<gene>
    <name evidence="3" type="primary">LOC120107611</name>
</gene>
<protein>
    <submittedName>
        <fullName evidence="3">Phosphatidylinositol 4-phosphate 5-kinase 5-like</fullName>
    </submittedName>
</protein>
<dbReference type="RefSeq" id="XP_038976875.1">
    <property type="nucleotide sequence ID" value="XM_039120947.1"/>
</dbReference>
<evidence type="ECO:0000313" key="2">
    <source>
        <dbReference type="Proteomes" id="UP000228380"/>
    </source>
</evidence>
<sequence length="226" mass="24264">MEGMRVIGLMGSMMGMGWRAGQGGADTGDNTGWVCVMDSGCISSIMEIAMPGSGSAGRAMGVECQTCSDGSCYVGEFMCGVKHGLGYYHFRSDEISNGDEYSGEYFGDKIHGFGVYHFANGHCYVGSWHEGRRQGFGTYTFRNGEMRSGEWDCGVLKIPLLPSDPAAQRAVQAARKAAENAVLLARVDEQVNKAVAAANRAAIAARVAAVKAIQNQMDAKFYYTNM</sequence>
<dbReference type="GeneID" id="120107611"/>
<dbReference type="OrthoDB" id="437960at2759"/>
<dbReference type="Pfam" id="PF02493">
    <property type="entry name" value="MORN"/>
    <property type="match status" value="3"/>
</dbReference>
<dbReference type="Proteomes" id="UP000228380">
    <property type="component" value="Unplaced"/>
</dbReference>
<dbReference type="SUPFAM" id="SSF82185">
    <property type="entry name" value="Histone H3 K4-specific methyltransferase SET7/9 N-terminal domain"/>
    <property type="match status" value="1"/>
</dbReference>
<evidence type="ECO:0000256" key="1">
    <source>
        <dbReference type="ARBA" id="ARBA00022737"/>
    </source>
</evidence>
<dbReference type="AlphaFoldDB" id="A0A8B8ZRH6"/>
<dbReference type="SMART" id="SM00698">
    <property type="entry name" value="MORN"/>
    <property type="match status" value="3"/>
</dbReference>
<evidence type="ECO:0000313" key="3">
    <source>
        <dbReference type="RefSeq" id="XP_038976875.1"/>
    </source>
</evidence>
<name>A0A8B8ZRH6_PHODC</name>
<dbReference type="KEGG" id="pda:120107611"/>
<keyword evidence="2" id="KW-1185">Reference proteome</keyword>
<dbReference type="InterPro" id="IPR003409">
    <property type="entry name" value="MORN"/>
</dbReference>